<dbReference type="InterPro" id="IPR037524">
    <property type="entry name" value="PA14/GLEYA"/>
</dbReference>
<gene>
    <name evidence="2" type="ORF">SAMN06296036_12288</name>
</gene>
<dbReference type="OrthoDB" id="5291065at2"/>
<evidence type="ECO:0000259" key="1">
    <source>
        <dbReference type="PROSITE" id="PS51820"/>
    </source>
</evidence>
<protein>
    <submittedName>
        <fullName evidence="2">PA14 domain-containing protein</fullName>
    </submittedName>
</protein>
<name>A0A1Y6CQ29_9BACT</name>
<sequence length="348" mass="39032">MKKLSIIMLFLIQCSNKSGFHNKVDEISSLPSLDREIEAAGTATVPEAIVPVIPQAGEQSQVELPPLTLKPSLFSMRAGSEGLQFQVLMGQAPFQGDVEFTVVGQDLGGDLGSIDDQGMYVPPANTVQAMDIEIEVKALDGTDRSAESSGLISPESSLFIVCKEGDNLHPMIARLYALPEETERLPENFLLMKPQGYLCMDQLDIAPRDFSLGFPGVTNRFEWFALDVQSLLWIEEPGDYYIGIRSDDGSRVFLNDQLIIDNDGQHSPEEKGVYITLTPGYYPLRIHYFQGPRYTLSLELLWQLPDSDDKVHIPQNNLRYPSLIKPWKRHQNLQESRISAPHKKQKPF</sequence>
<dbReference type="PROSITE" id="PS51820">
    <property type="entry name" value="PA14"/>
    <property type="match status" value="1"/>
</dbReference>
<dbReference type="Gene3D" id="3.90.182.10">
    <property type="entry name" value="Toxin - Anthrax Protective Antigen,domain 1"/>
    <property type="match status" value="1"/>
</dbReference>
<dbReference type="STRING" id="1513793.SAMN06296036_12288"/>
<dbReference type="SUPFAM" id="SSF56988">
    <property type="entry name" value="Anthrax protective antigen"/>
    <property type="match status" value="1"/>
</dbReference>
<dbReference type="AlphaFoldDB" id="A0A1Y6CQ29"/>
<dbReference type="RefSeq" id="WP_132323448.1">
    <property type="nucleotide sequence ID" value="NZ_FWZT01000022.1"/>
</dbReference>
<evidence type="ECO:0000313" key="2">
    <source>
        <dbReference type="EMBL" id="SMF64898.1"/>
    </source>
</evidence>
<dbReference type="EMBL" id="FWZT01000022">
    <property type="protein sequence ID" value="SMF64898.1"/>
    <property type="molecule type" value="Genomic_DNA"/>
</dbReference>
<dbReference type="Pfam" id="PF07691">
    <property type="entry name" value="PA14"/>
    <property type="match status" value="1"/>
</dbReference>
<dbReference type="InterPro" id="IPR011658">
    <property type="entry name" value="PA14_dom"/>
</dbReference>
<reference evidence="3" key="1">
    <citation type="submission" date="2017-04" db="EMBL/GenBank/DDBJ databases">
        <authorList>
            <person name="Varghese N."/>
            <person name="Submissions S."/>
        </authorList>
    </citation>
    <scope>NUCLEOTIDE SEQUENCE [LARGE SCALE GENOMIC DNA]</scope>
    <source>
        <strain evidence="3">RKEM611</strain>
    </source>
</reference>
<keyword evidence="3" id="KW-1185">Reference proteome</keyword>
<proteinExistence type="predicted"/>
<dbReference type="SMART" id="SM00758">
    <property type="entry name" value="PA14"/>
    <property type="match status" value="1"/>
</dbReference>
<feature type="domain" description="PA14" evidence="1">
    <location>
        <begin position="166"/>
        <end position="317"/>
    </location>
</feature>
<accession>A0A1Y6CQ29</accession>
<organism evidence="2 3">
    <name type="scientific">Pseudobacteriovorax antillogorgiicola</name>
    <dbReference type="NCBI Taxonomy" id="1513793"/>
    <lineage>
        <taxon>Bacteria</taxon>
        <taxon>Pseudomonadati</taxon>
        <taxon>Bdellovibrionota</taxon>
        <taxon>Oligoflexia</taxon>
        <taxon>Oligoflexales</taxon>
        <taxon>Pseudobacteriovoracaceae</taxon>
        <taxon>Pseudobacteriovorax</taxon>
    </lineage>
</organism>
<dbReference type="Proteomes" id="UP000192907">
    <property type="component" value="Unassembled WGS sequence"/>
</dbReference>
<evidence type="ECO:0000313" key="3">
    <source>
        <dbReference type="Proteomes" id="UP000192907"/>
    </source>
</evidence>